<organism evidence="2 3">
    <name type="scientific">Halocaridina rubra</name>
    <name type="common">Hawaiian red shrimp</name>
    <dbReference type="NCBI Taxonomy" id="373956"/>
    <lineage>
        <taxon>Eukaryota</taxon>
        <taxon>Metazoa</taxon>
        <taxon>Ecdysozoa</taxon>
        <taxon>Arthropoda</taxon>
        <taxon>Crustacea</taxon>
        <taxon>Multicrustacea</taxon>
        <taxon>Malacostraca</taxon>
        <taxon>Eumalacostraca</taxon>
        <taxon>Eucarida</taxon>
        <taxon>Decapoda</taxon>
        <taxon>Pleocyemata</taxon>
        <taxon>Caridea</taxon>
        <taxon>Atyoidea</taxon>
        <taxon>Atyidae</taxon>
        <taxon>Halocaridina</taxon>
    </lineage>
</organism>
<sequence>MSDKRSDVMHHPLISDDSPIPGTSPVGTPIRGFTPEPLLPDIDMVSFTAPPDPALNLLEVPSINWTRSPDSENTSLASSTCDMSAPVYDPNKHRPGQQKNNQLIT</sequence>
<feature type="region of interest" description="Disordered" evidence="1">
    <location>
        <begin position="1"/>
        <end position="37"/>
    </location>
</feature>
<keyword evidence="3" id="KW-1185">Reference proteome</keyword>
<dbReference type="EMBL" id="JAXCGZ010005765">
    <property type="protein sequence ID" value="KAK7080868.1"/>
    <property type="molecule type" value="Genomic_DNA"/>
</dbReference>
<dbReference type="Proteomes" id="UP001381693">
    <property type="component" value="Unassembled WGS sequence"/>
</dbReference>
<evidence type="ECO:0000313" key="2">
    <source>
        <dbReference type="EMBL" id="KAK7080868.1"/>
    </source>
</evidence>
<comment type="caution">
    <text evidence="2">The sequence shown here is derived from an EMBL/GenBank/DDBJ whole genome shotgun (WGS) entry which is preliminary data.</text>
</comment>
<feature type="region of interest" description="Disordered" evidence="1">
    <location>
        <begin position="64"/>
        <end position="105"/>
    </location>
</feature>
<feature type="compositionally biased region" description="Basic and acidic residues" evidence="1">
    <location>
        <begin position="1"/>
        <end position="14"/>
    </location>
</feature>
<evidence type="ECO:0000313" key="3">
    <source>
        <dbReference type="Proteomes" id="UP001381693"/>
    </source>
</evidence>
<gene>
    <name evidence="2" type="ORF">SK128_028083</name>
</gene>
<evidence type="ECO:0000256" key="1">
    <source>
        <dbReference type="SAM" id="MobiDB-lite"/>
    </source>
</evidence>
<name>A0AAN8XG11_HALRR</name>
<proteinExistence type="predicted"/>
<accession>A0AAN8XG11</accession>
<protein>
    <submittedName>
        <fullName evidence="2">Uncharacterized protein</fullName>
    </submittedName>
</protein>
<dbReference type="AlphaFoldDB" id="A0AAN8XG11"/>
<reference evidence="2 3" key="1">
    <citation type="submission" date="2023-11" db="EMBL/GenBank/DDBJ databases">
        <title>Halocaridina rubra genome assembly.</title>
        <authorList>
            <person name="Smith C."/>
        </authorList>
    </citation>
    <scope>NUCLEOTIDE SEQUENCE [LARGE SCALE GENOMIC DNA]</scope>
    <source>
        <strain evidence="2">EP-1</strain>
        <tissue evidence="2">Whole</tissue>
    </source>
</reference>
<feature type="compositionally biased region" description="Polar residues" evidence="1">
    <location>
        <begin position="64"/>
        <end position="82"/>
    </location>
</feature>